<feature type="compositionally biased region" description="Basic and acidic residues" evidence="1">
    <location>
        <begin position="56"/>
        <end position="65"/>
    </location>
</feature>
<organism evidence="2 3">
    <name type="scientific">Reticulomyxa filosa</name>
    <dbReference type="NCBI Taxonomy" id="46433"/>
    <lineage>
        <taxon>Eukaryota</taxon>
        <taxon>Sar</taxon>
        <taxon>Rhizaria</taxon>
        <taxon>Retaria</taxon>
        <taxon>Foraminifera</taxon>
        <taxon>Monothalamids</taxon>
        <taxon>Reticulomyxidae</taxon>
        <taxon>Reticulomyxa</taxon>
    </lineage>
</organism>
<comment type="caution">
    <text evidence="2">The sequence shown here is derived from an EMBL/GenBank/DDBJ whole genome shotgun (WGS) entry which is preliminary data.</text>
</comment>
<protein>
    <submittedName>
        <fullName evidence="2">Uncharacterized protein</fullName>
    </submittedName>
</protein>
<evidence type="ECO:0000313" key="2">
    <source>
        <dbReference type="EMBL" id="ETO13292.1"/>
    </source>
</evidence>
<gene>
    <name evidence="2" type="ORF">RFI_24084</name>
</gene>
<name>X6MIM0_RETFI</name>
<sequence length="170" mass="19356">MSQSFTKIFSLFSFSFASLQFFSLCFFVLLDSKSHASNLLQTKISNGCLESNIDTESNKDNDREPSMSQTFTSEAAVKDACRSPQKVKRKGSVDPKDKDIIHQMQHIVTNYARKPIDIATISVVCNTSEANIEGLPNNKTLFFSQSQLQLQYCNRALELYDRTKYDRNEK</sequence>
<evidence type="ECO:0000313" key="3">
    <source>
        <dbReference type="Proteomes" id="UP000023152"/>
    </source>
</evidence>
<evidence type="ECO:0000256" key="1">
    <source>
        <dbReference type="SAM" id="MobiDB-lite"/>
    </source>
</evidence>
<dbReference type="EMBL" id="ASPP01020693">
    <property type="protein sequence ID" value="ETO13292.1"/>
    <property type="molecule type" value="Genomic_DNA"/>
</dbReference>
<proteinExistence type="predicted"/>
<feature type="region of interest" description="Disordered" evidence="1">
    <location>
        <begin position="52"/>
        <end position="78"/>
    </location>
</feature>
<keyword evidence="3" id="KW-1185">Reference proteome</keyword>
<reference evidence="2 3" key="1">
    <citation type="journal article" date="2013" name="Curr. Biol.">
        <title>The Genome of the Foraminiferan Reticulomyxa filosa.</title>
        <authorList>
            <person name="Glockner G."/>
            <person name="Hulsmann N."/>
            <person name="Schleicher M."/>
            <person name="Noegel A.A."/>
            <person name="Eichinger L."/>
            <person name="Gallinger C."/>
            <person name="Pawlowski J."/>
            <person name="Sierra R."/>
            <person name="Euteneuer U."/>
            <person name="Pillet L."/>
            <person name="Moustafa A."/>
            <person name="Platzer M."/>
            <person name="Groth M."/>
            <person name="Szafranski K."/>
            <person name="Schliwa M."/>
        </authorList>
    </citation>
    <scope>NUCLEOTIDE SEQUENCE [LARGE SCALE GENOMIC DNA]</scope>
</reference>
<dbReference type="AlphaFoldDB" id="X6MIM0"/>
<accession>X6MIM0</accession>
<dbReference type="Proteomes" id="UP000023152">
    <property type="component" value="Unassembled WGS sequence"/>
</dbReference>